<dbReference type="InterPro" id="IPR012173">
    <property type="entry name" value="Mpp10"/>
</dbReference>
<feature type="compositionally biased region" description="Acidic residues" evidence="8">
    <location>
        <begin position="407"/>
        <end position="420"/>
    </location>
</feature>
<comment type="subcellular location">
    <subcellularLocation>
        <location evidence="1 7">Nucleus</location>
        <location evidence="1 7">Nucleolus</location>
    </subcellularLocation>
</comment>
<dbReference type="GO" id="GO:0034457">
    <property type="term" value="C:Mpp10 complex"/>
    <property type="evidence" value="ECO:0007669"/>
    <property type="project" value="UniProtKB-UniRule"/>
</dbReference>
<evidence type="ECO:0000256" key="1">
    <source>
        <dbReference type="ARBA" id="ARBA00004604"/>
    </source>
</evidence>
<sequence>MALRVWRQRTLKRCLDEVGENTGRPEGFLTIQDELASSFTSLTKVLYDFNKVLERGRIPGSPLQKLVVDRFDEEQIWQQLELQNEPVLQYFESAVRETIEDGDLSLLPEEEEQEGAEDGSEMEAEGQEGLGQEEEEEEEEEEEGSDLSGDDPKGEETTRHPGQCDLRRSPVFSDEDSDLDFDIGKLEQQSKVQSQRPKKPREKSVVDDKFFKLSEMESFLETMEKEEERKGDDKDEDEDEEIDLFEDLDSDGDEGGLFGRQKPKKPREKSVVDDKFFKLSEMESFLETMEKAEERKGDDDDEDEEIDLFEDLDSDGDEGGLFGRQKPKSGKSSRNLKYKDFFDPVESDEDVAGAPDEELGSSEEEGERAERGAEESLSDTDEENGLEETEDNKQRKESAKRVTFALPDDEESGDDEEPEETSLLNAQKDPAEVKSSFEKRQEKMNEKIASLEKELLEKKPWQLQGEVTAQKRPENSLLEETLHFDHAVRMAPVITEETTLQLEDIIKQRIRDQAWDDVVRKEKPKEDAFEYKKRLTLDHEKSKLSLAEIYEQEYIKLSQQKTEEEENPEHVAIQKMMDSLFLKLDALSNFHFIPKPPVPEIKVVSNLPAITMEEVAPVSVSDAALLAPEEVKEKNKAGDIKTAAEKTATDKKRERRQKKLRKHMKLKEKEKRRRLREKSSAEPAGKLSKAAASEQLRQLARAGKASLLKDEGKDKALKSSQAFFSKLQDQVKMQISDAKKTEKKKKQRQDISVHKLKL</sequence>
<feature type="compositionally biased region" description="Basic residues" evidence="8">
    <location>
        <begin position="653"/>
        <end position="676"/>
    </location>
</feature>
<evidence type="ECO:0000313" key="10">
    <source>
        <dbReference type="Proteomes" id="UP000052978"/>
    </source>
</evidence>
<dbReference type="GO" id="GO:0006364">
    <property type="term" value="P:rRNA processing"/>
    <property type="evidence" value="ECO:0007669"/>
    <property type="project" value="UniProtKB-KW"/>
</dbReference>
<feature type="compositionally biased region" description="Basic residues" evidence="8">
    <location>
        <begin position="325"/>
        <end position="336"/>
    </location>
</feature>
<dbReference type="PANTHER" id="PTHR17039">
    <property type="entry name" value="U3 SMALL NUCLEOLAR RIBONUCLEOPROTEIN PROTEIN MPP10"/>
    <property type="match status" value="1"/>
</dbReference>
<feature type="compositionally biased region" description="Basic and acidic residues" evidence="8">
    <location>
        <begin position="288"/>
        <end position="298"/>
    </location>
</feature>
<evidence type="ECO:0000313" key="9">
    <source>
        <dbReference type="EMBL" id="EPQ10673.1"/>
    </source>
</evidence>
<organism evidence="9 10">
    <name type="scientific">Myotis brandtii</name>
    <name type="common">Brandt's bat</name>
    <dbReference type="NCBI Taxonomy" id="109478"/>
    <lineage>
        <taxon>Eukaryota</taxon>
        <taxon>Metazoa</taxon>
        <taxon>Chordata</taxon>
        <taxon>Craniata</taxon>
        <taxon>Vertebrata</taxon>
        <taxon>Euteleostomi</taxon>
        <taxon>Mammalia</taxon>
        <taxon>Eutheria</taxon>
        <taxon>Laurasiatheria</taxon>
        <taxon>Chiroptera</taxon>
        <taxon>Yangochiroptera</taxon>
        <taxon>Vespertilionidae</taxon>
        <taxon>Myotis</taxon>
    </lineage>
</organism>
<keyword evidence="4 7" id="KW-0539">Nucleus</keyword>
<feature type="region of interest" description="Disordered" evidence="8">
    <location>
        <begin position="631"/>
        <end position="695"/>
    </location>
</feature>
<evidence type="ECO:0000256" key="4">
    <source>
        <dbReference type="ARBA" id="ARBA00023242"/>
    </source>
</evidence>
<evidence type="ECO:0000256" key="6">
    <source>
        <dbReference type="ARBA" id="ARBA00029455"/>
    </source>
</evidence>
<dbReference type="Pfam" id="PF04006">
    <property type="entry name" value="Mpp10"/>
    <property type="match status" value="2"/>
</dbReference>
<dbReference type="PANTHER" id="PTHR17039:SF0">
    <property type="entry name" value="U3 SMALL NUCLEOLAR RIBONUCLEOPROTEIN PROTEIN MPP10"/>
    <property type="match status" value="1"/>
</dbReference>
<feature type="compositionally biased region" description="Basic and acidic residues" evidence="8">
    <location>
        <begin position="748"/>
        <end position="758"/>
    </location>
</feature>
<keyword evidence="10" id="KW-1185">Reference proteome</keyword>
<feature type="compositionally biased region" description="Acidic residues" evidence="8">
    <location>
        <begin position="376"/>
        <end position="390"/>
    </location>
</feature>
<evidence type="ECO:0000256" key="3">
    <source>
        <dbReference type="ARBA" id="ARBA00022552"/>
    </source>
</evidence>
<protein>
    <recommendedName>
        <fullName evidence="7">U3 small nucleolar ribonucleoprotein protein MPP10</fullName>
    </recommendedName>
</protein>
<feature type="compositionally biased region" description="Basic and acidic residues" evidence="8">
    <location>
        <begin position="202"/>
        <end position="215"/>
    </location>
</feature>
<proteinExistence type="inferred from homology"/>
<feature type="compositionally biased region" description="Basic and acidic residues" evidence="8">
    <location>
        <begin position="150"/>
        <end position="159"/>
    </location>
</feature>
<dbReference type="AlphaFoldDB" id="S7PIP2"/>
<feature type="compositionally biased region" description="Acidic residues" evidence="8">
    <location>
        <begin position="234"/>
        <end position="254"/>
    </location>
</feature>
<gene>
    <name evidence="9" type="ORF">D623_10011747</name>
</gene>
<dbReference type="GO" id="GO:0032040">
    <property type="term" value="C:small-subunit processome"/>
    <property type="evidence" value="ECO:0007669"/>
    <property type="project" value="TreeGrafter"/>
</dbReference>
<feature type="compositionally biased region" description="Acidic residues" evidence="8">
    <location>
        <begin position="101"/>
        <end position="149"/>
    </location>
</feature>
<dbReference type="EMBL" id="KE163054">
    <property type="protein sequence ID" value="EPQ10673.1"/>
    <property type="molecule type" value="Genomic_DNA"/>
</dbReference>
<feature type="compositionally biased region" description="Basic and acidic residues" evidence="8">
    <location>
        <begin position="222"/>
        <end position="233"/>
    </location>
</feature>
<feature type="compositionally biased region" description="Basic and acidic residues" evidence="8">
    <location>
        <begin position="429"/>
        <end position="441"/>
    </location>
</feature>
<feature type="compositionally biased region" description="Basic and acidic residues" evidence="8">
    <location>
        <begin position="391"/>
        <end position="400"/>
    </location>
</feature>
<feature type="region of interest" description="Disordered" evidence="8">
    <location>
        <begin position="101"/>
        <end position="271"/>
    </location>
</feature>
<feature type="compositionally biased region" description="Acidic residues" evidence="8">
    <location>
        <begin position="343"/>
        <end position="367"/>
    </location>
</feature>
<dbReference type="PIRSF" id="PIRSF017300">
    <property type="entry name" value="snoRNP_Mpp10"/>
    <property type="match status" value="1"/>
</dbReference>
<reference evidence="9 10" key="1">
    <citation type="journal article" date="2013" name="Nat. Commun.">
        <title>Genome analysis reveals insights into physiology and longevity of the Brandt's bat Myotis brandtii.</title>
        <authorList>
            <person name="Seim I."/>
            <person name="Fang X."/>
            <person name="Xiong Z."/>
            <person name="Lobanov A.V."/>
            <person name="Huang Z."/>
            <person name="Ma S."/>
            <person name="Feng Y."/>
            <person name="Turanov A.A."/>
            <person name="Zhu Y."/>
            <person name="Lenz T.L."/>
            <person name="Gerashchenko M.V."/>
            <person name="Fan D."/>
            <person name="Hee Yim S."/>
            <person name="Yao X."/>
            <person name="Jordan D."/>
            <person name="Xiong Y."/>
            <person name="Ma Y."/>
            <person name="Lyapunov A.N."/>
            <person name="Chen G."/>
            <person name="Kulakova O.I."/>
            <person name="Sun Y."/>
            <person name="Lee S.G."/>
            <person name="Bronson R.T."/>
            <person name="Moskalev A.A."/>
            <person name="Sunyaev S.R."/>
            <person name="Zhang G."/>
            <person name="Krogh A."/>
            <person name="Wang J."/>
            <person name="Gladyshev V.N."/>
        </authorList>
    </citation>
    <scope>NUCLEOTIDE SEQUENCE [LARGE SCALE GENOMIC DNA]</scope>
</reference>
<dbReference type="Proteomes" id="UP000052978">
    <property type="component" value="Unassembled WGS sequence"/>
</dbReference>
<evidence type="ECO:0000256" key="7">
    <source>
        <dbReference type="PIRNR" id="PIRNR017300"/>
    </source>
</evidence>
<accession>S7PIP2</accession>
<evidence type="ECO:0000256" key="5">
    <source>
        <dbReference type="ARBA" id="ARBA00023274"/>
    </source>
</evidence>
<keyword evidence="3 7" id="KW-0698">rRNA processing</keyword>
<dbReference type="GO" id="GO:0005732">
    <property type="term" value="C:sno(s)RNA-containing ribonucleoprotein complex"/>
    <property type="evidence" value="ECO:0007669"/>
    <property type="project" value="UniProtKB-UniRule"/>
</dbReference>
<keyword evidence="2 7" id="KW-0690">Ribosome biogenesis</keyword>
<keyword evidence="5 7" id="KW-0687">Ribonucleoprotein</keyword>
<feature type="compositionally biased region" description="Acidic residues" evidence="8">
    <location>
        <begin position="299"/>
        <end position="318"/>
    </location>
</feature>
<feature type="region of interest" description="Disordered" evidence="8">
    <location>
        <begin position="288"/>
        <end position="441"/>
    </location>
</feature>
<feature type="compositionally biased region" description="Basic and acidic residues" evidence="8">
    <location>
        <begin position="631"/>
        <end position="652"/>
    </location>
</feature>
<feature type="region of interest" description="Disordered" evidence="8">
    <location>
        <begin position="731"/>
        <end position="758"/>
    </location>
</feature>
<evidence type="ECO:0000256" key="8">
    <source>
        <dbReference type="SAM" id="MobiDB-lite"/>
    </source>
</evidence>
<name>S7PIP2_MYOBR</name>
<evidence type="ECO:0000256" key="2">
    <source>
        <dbReference type="ARBA" id="ARBA00022517"/>
    </source>
</evidence>
<comment type="function">
    <text evidence="7">Component of the 60-80S U3 small nucleolar ribonucleoprotein (U3 snoRNP). Required for the early cleavages during pre-18S ribosomal RNA processing.</text>
</comment>
<comment type="similarity">
    <text evidence="6 7">Belongs to the MPP10 family.</text>
</comment>